<feature type="compositionally biased region" description="Low complexity" evidence="2">
    <location>
        <begin position="35"/>
        <end position="54"/>
    </location>
</feature>
<keyword evidence="6" id="KW-1185">Reference proteome</keyword>
<dbReference type="Gene3D" id="2.70.70.10">
    <property type="entry name" value="Glucose Permease (Domain IIA)"/>
    <property type="match status" value="1"/>
</dbReference>
<feature type="chain" id="PRO_5011765253" evidence="3">
    <location>
        <begin position="30"/>
        <end position="251"/>
    </location>
</feature>
<evidence type="ECO:0000313" key="5">
    <source>
        <dbReference type="EMBL" id="SDZ28503.1"/>
    </source>
</evidence>
<feature type="compositionally biased region" description="Basic residues" evidence="2">
    <location>
        <begin position="241"/>
        <end position="251"/>
    </location>
</feature>
<dbReference type="InterPro" id="IPR016047">
    <property type="entry name" value="M23ase_b-sheet_dom"/>
</dbReference>
<dbReference type="InterPro" id="IPR011055">
    <property type="entry name" value="Dup_hybrid_motif"/>
</dbReference>
<dbReference type="Pfam" id="PF01551">
    <property type="entry name" value="Peptidase_M23"/>
    <property type="match status" value="1"/>
</dbReference>
<dbReference type="SUPFAM" id="SSF51261">
    <property type="entry name" value="Duplicated hybrid motif"/>
    <property type="match status" value="1"/>
</dbReference>
<protein>
    <submittedName>
        <fullName evidence="5">Peptidase family M23</fullName>
    </submittedName>
</protein>
<dbReference type="GO" id="GO:0004222">
    <property type="term" value="F:metalloendopeptidase activity"/>
    <property type="evidence" value="ECO:0007669"/>
    <property type="project" value="TreeGrafter"/>
</dbReference>
<feature type="region of interest" description="Disordered" evidence="2">
    <location>
        <begin position="213"/>
        <end position="251"/>
    </location>
</feature>
<feature type="compositionally biased region" description="Low complexity" evidence="2">
    <location>
        <begin position="213"/>
        <end position="240"/>
    </location>
</feature>
<dbReference type="EMBL" id="FNPZ01000003">
    <property type="protein sequence ID" value="SDZ28503.1"/>
    <property type="molecule type" value="Genomic_DNA"/>
</dbReference>
<dbReference type="STRING" id="381665.SAMN05216554_3035"/>
<evidence type="ECO:0000256" key="3">
    <source>
        <dbReference type="SAM" id="SignalP"/>
    </source>
</evidence>
<dbReference type="PANTHER" id="PTHR21666:SF289">
    <property type="entry name" value="L-ALA--D-GLU ENDOPEPTIDASE"/>
    <property type="match status" value="1"/>
</dbReference>
<dbReference type="Proteomes" id="UP000198891">
    <property type="component" value="Unassembled WGS sequence"/>
</dbReference>
<evidence type="ECO:0000256" key="1">
    <source>
        <dbReference type="ARBA" id="ARBA00022729"/>
    </source>
</evidence>
<proteinExistence type="predicted"/>
<organism evidence="5 6">
    <name type="scientific">Herbiconiux ginsengi</name>
    <dbReference type="NCBI Taxonomy" id="381665"/>
    <lineage>
        <taxon>Bacteria</taxon>
        <taxon>Bacillati</taxon>
        <taxon>Actinomycetota</taxon>
        <taxon>Actinomycetes</taxon>
        <taxon>Micrococcales</taxon>
        <taxon>Microbacteriaceae</taxon>
        <taxon>Herbiconiux</taxon>
    </lineage>
</organism>
<dbReference type="InterPro" id="IPR050570">
    <property type="entry name" value="Cell_wall_metabolism_enzyme"/>
</dbReference>
<sequence length="251" mass="24742">MRWIRRCVAVTVAAGVVVVSGVDVGGAAAAWGGSPPAAGAGPATAAAGPWVGPPIEGGAGPARTSAAAAADATRPWQWPVNAPVLVTAEFVAPATRYGAGHRGADLATAPGAPVLAPRDGVVAFAGAVAGRPVVSIDHPGDYRSSVEPVVATVAVGDVVLHGQVIGTVGTGGHCAAVCLHFGVRLHGDYLNPRGLVGEIPRAILLPRLAALPGAGPQSSRGEVVGRDGAVAAAGRSPPRCRTGRARGRARP</sequence>
<name>A0A1H3RS83_9MICO</name>
<keyword evidence="1 3" id="KW-0732">Signal</keyword>
<evidence type="ECO:0000313" key="6">
    <source>
        <dbReference type="Proteomes" id="UP000198891"/>
    </source>
</evidence>
<feature type="region of interest" description="Disordered" evidence="2">
    <location>
        <begin position="35"/>
        <end position="62"/>
    </location>
</feature>
<dbReference type="AlphaFoldDB" id="A0A1H3RS83"/>
<feature type="signal peptide" evidence="3">
    <location>
        <begin position="1"/>
        <end position="29"/>
    </location>
</feature>
<dbReference type="CDD" id="cd12797">
    <property type="entry name" value="M23_peptidase"/>
    <property type="match status" value="1"/>
</dbReference>
<reference evidence="5 6" key="1">
    <citation type="submission" date="2016-10" db="EMBL/GenBank/DDBJ databases">
        <authorList>
            <person name="de Groot N.N."/>
        </authorList>
    </citation>
    <scope>NUCLEOTIDE SEQUENCE [LARGE SCALE GENOMIC DNA]</scope>
    <source>
        <strain evidence="5 6">CGMCC 4.3491</strain>
    </source>
</reference>
<evidence type="ECO:0000259" key="4">
    <source>
        <dbReference type="Pfam" id="PF01551"/>
    </source>
</evidence>
<dbReference type="PANTHER" id="PTHR21666">
    <property type="entry name" value="PEPTIDASE-RELATED"/>
    <property type="match status" value="1"/>
</dbReference>
<gene>
    <name evidence="5" type="ORF">SAMN05216554_3035</name>
</gene>
<feature type="domain" description="M23ase beta-sheet core" evidence="4">
    <location>
        <begin position="100"/>
        <end position="192"/>
    </location>
</feature>
<accession>A0A1H3RS83</accession>
<evidence type="ECO:0000256" key="2">
    <source>
        <dbReference type="SAM" id="MobiDB-lite"/>
    </source>
</evidence>